<organism evidence="3 4">
    <name type="scientific">Paenibacillus whitsoniae</name>
    <dbReference type="NCBI Taxonomy" id="2496558"/>
    <lineage>
        <taxon>Bacteria</taxon>
        <taxon>Bacillati</taxon>
        <taxon>Bacillota</taxon>
        <taxon>Bacilli</taxon>
        <taxon>Bacillales</taxon>
        <taxon>Paenibacillaceae</taxon>
        <taxon>Paenibacillus</taxon>
    </lineage>
</organism>
<feature type="domain" description="Activator of Hsp90 ATPase homologue 1/2-like C-terminal" evidence="2">
    <location>
        <begin position="19"/>
        <end position="132"/>
    </location>
</feature>
<evidence type="ECO:0000256" key="1">
    <source>
        <dbReference type="ARBA" id="ARBA00006817"/>
    </source>
</evidence>
<dbReference type="Proteomes" id="UP000276128">
    <property type="component" value="Unassembled WGS sequence"/>
</dbReference>
<dbReference type="EMBL" id="RXHU01000063">
    <property type="protein sequence ID" value="RTE07878.1"/>
    <property type="molecule type" value="Genomic_DNA"/>
</dbReference>
<reference evidence="3 4" key="1">
    <citation type="submission" date="2018-12" db="EMBL/GenBank/DDBJ databases">
        <title>Bacillus ochoae sp. nov., Paenibacillus whitsoniae sp. nov., Paenibacillus spiritus sp. nov. Isolated from the Mars Exploration Rover during spacecraft assembly.</title>
        <authorList>
            <person name="Seuylemezian A."/>
            <person name="Vaishampayan P."/>
        </authorList>
    </citation>
    <scope>NUCLEOTIDE SEQUENCE [LARGE SCALE GENOMIC DNA]</scope>
    <source>
        <strain evidence="3 4">MER 54</strain>
    </source>
</reference>
<dbReference type="InterPro" id="IPR013538">
    <property type="entry name" value="ASHA1/2-like_C"/>
</dbReference>
<dbReference type="Gene3D" id="3.30.530.20">
    <property type="match status" value="1"/>
</dbReference>
<dbReference type="CDD" id="cd08901">
    <property type="entry name" value="SRPBCC_CalC_Aha1-like_8"/>
    <property type="match status" value="1"/>
</dbReference>
<protein>
    <submittedName>
        <fullName evidence="3">Polyketide cyclase</fullName>
    </submittedName>
</protein>
<accession>A0A430JA12</accession>
<evidence type="ECO:0000313" key="3">
    <source>
        <dbReference type="EMBL" id="RTE07878.1"/>
    </source>
</evidence>
<dbReference type="OrthoDB" id="2364866at2"/>
<dbReference type="AlphaFoldDB" id="A0A430JA12"/>
<dbReference type="Pfam" id="PF08327">
    <property type="entry name" value="AHSA1"/>
    <property type="match status" value="1"/>
</dbReference>
<evidence type="ECO:0000313" key="4">
    <source>
        <dbReference type="Proteomes" id="UP000276128"/>
    </source>
</evidence>
<gene>
    <name evidence="3" type="ORF">EJQ19_20410</name>
</gene>
<dbReference type="InterPro" id="IPR023393">
    <property type="entry name" value="START-like_dom_sf"/>
</dbReference>
<evidence type="ECO:0000259" key="2">
    <source>
        <dbReference type="Pfam" id="PF08327"/>
    </source>
</evidence>
<keyword evidence="4" id="KW-1185">Reference proteome</keyword>
<comment type="caution">
    <text evidence="3">The sequence shown here is derived from an EMBL/GenBank/DDBJ whole genome shotgun (WGS) entry which is preliminary data.</text>
</comment>
<name>A0A430JA12_9BACL</name>
<comment type="similarity">
    <text evidence="1">Belongs to the AHA1 family.</text>
</comment>
<sequence length="152" mass="16666">MSMSSSAPVAKVEMMIRKPVAEVFRAFTQPELTTKFWFTRSSGSLALGQTVHWEWEMYGAAADVKVLELEENRKIVVDFGSRVEWRFTPRSADETIVTITNSGFAGEDPVSEALDATEGFTIVLCGLKAYLEHGLVLGLVGDKAPDAHVARG</sequence>
<dbReference type="SUPFAM" id="SSF55961">
    <property type="entry name" value="Bet v1-like"/>
    <property type="match status" value="1"/>
</dbReference>
<dbReference type="RefSeq" id="WP_126143089.1">
    <property type="nucleotide sequence ID" value="NZ_RXHU01000063.1"/>
</dbReference>
<proteinExistence type="inferred from homology"/>